<evidence type="ECO:0000259" key="1">
    <source>
        <dbReference type="Pfam" id="PF00534"/>
    </source>
</evidence>
<dbReference type="GO" id="GO:0016757">
    <property type="term" value="F:glycosyltransferase activity"/>
    <property type="evidence" value="ECO:0007669"/>
    <property type="project" value="InterPro"/>
</dbReference>
<dbReference type="InterPro" id="IPR028098">
    <property type="entry name" value="Glyco_trans_4-like_N"/>
</dbReference>
<dbReference type="PANTHER" id="PTHR45947">
    <property type="entry name" value="SULFOQUINOVOSYL TRANSFERASE SQD2"/>
    <property type="match status" value="1"/>
</dbReference>
<dbReference type="AlphaFoldDB" id="A0A1G9JRT4"/>
<feature type="domain" description="Glycosyl transferase family 1" evidence="1">
    <location>
        <begin position="199"/>
        <end position="339"/>
    </location>
</feature>
<evidence type="ECO:0000313" key="3">
    <source>
        <dbReference type="EMBL" id="SDL40082.1"/>
    </source>
</evidence>
<dbReference type="InterPro" id="IPR050194">
    <property type="entry name" value="Glycosyltransferase_grp1"/>
</dbReference>
<dbReference type="InterPro" id="IPR001296">
    <property type="entry name" value="Glyco_trans_1"/>
</dbReference>
<dbReference type="OrthoDB" id="9811239at2"/>
<feature type="domain" description="Glycosyltransferase subfamily 4-like N-terminal" evidence="2">
    <location>
        <begin position="17"/>
        <end position="185"/>
    </location>
</feature>
<name>A0A1G9JRT4_9FLAO</name>
<dbReference type="PANTHER" id="PTHR45947:SF3">
    <property type="entry name" value="SULFOQUINOVOSYL TRANSFERASE SQD2"/>
    <property type="match status" value="1"/>
</dbReference>
<keyword evidence="4" id="KW-1185">Reference proteome</keyword>
<dbReference type="Pfam" id="PF00534">
    <property type="entry name" value="Glycos_transf_1"/>
    <property type="match status" value="1"/>
</dbReference>
<keyword evidence="3" id="KW-0808">Transferase</keyword>
<dbReference type="Pfam" id="PF13439">
    <property type="entry name" value="Glyco_transf_4"/>
    <property type="match status" value="1"/>
</dbReference>
<organism evidence="3 4">
    <name type="scientific">Kriegella aquimaris</name>
    <dbReference type="NCBI Taxonomy" id="192904"/>
    <lineage>
        <taxon>Bacteria</taxon>
        <taxon>Pseudomonadati</taxon>
        <taxon>Bacteroidota</taxon>
        <taxon>Flavobacteriia</taxon>
        <taxon>Flavobacteriales</taxon>
        <taxon>Flavobacteriaceae</taxon>
        <taxon>Kriegella</taxon>
    </lineage>
</organism>
<dbReference type="SUPFAM" id="SSF53756">
    <property type="entry name" value="UDP-Glycosyltransferase/glycogen phosphorylase"/>
    <property type="match status" value="1"/>
</dbReference>
<dbReference type="Gene3D" id="3.40.50.2000">
    <property type="entry name" value="Glycogen Phosphorylase B"/>
    <property type="match status" value="2"/>
</dbReference>
<evidence type="ECO:0000259" key="2">
    <source>
        <dbReference type="Pfam" id="PF13439"/>
    </source>
</evidence>
<accession>A0A1G9JRT4</accession>
<dbReference type="Proteomes" id="UP000199440">
    <property type="component" value="Unassembled WGS sequence"/>
</dbReference>
<sequence length="381" mass="44083">MKCLQICNDFMGSKVHENLYRELDERGIQQVIFYPVRKAKIKKVEKYKKNPDFEVIYSRPLRPYHAFLFRNKIRFLYKDLESNTDLKQFDIVHATTLFSDGALALKLNEKFNIPYIVAVRGSDVNVFFNYRKDLYFLARKILRKASRIIFVSTSLKRNFFKDSFINKLRPEINDKCVVINNGLDSHWLNDLRPKKMITPSKLVYIGNFDINKNILRLIDAVVIAQKKYKDLSLDLVGGGGKYHEKVVAAIEANKSIVTYHGAIYDKKKLKEIYSKTHILAMTSISETFGLVYVEALTQGLPIICSKNQGIDGTFTEKVGEFVNPNSVTSIAEAIQHMVLEYQNYDIDQLDFSQFDWKSIADAYINIYNSIIPQKKITKHAE</sequence>
<dbReference type="STRING" id="192904.SAMN04488514_101679"/>
<protein>
    <submittedName>
        <fullName evidence="3">Glycosyltransferase involved in cell wall bisynthesis</fullName>
    </submittedName>
</protein>
<dbReference type="EMBL" id="FNGV01000001">
    <property type="protein sequence ID" value="SDL40082.1"/>
    <property type="molecule type" value="Genomic_DNA"/>
</dbReference>
<reference evidence="3 4" key="1">
    <citation type="submission" date="2016-10" db="EMBL/GenBank/DDBJ databases">
        <authorList>
            <person name="de Groot N.N."/>
        </authorList>
    </citation>
    <scope>NUCLEOTIDE SEQUENCE [LARGE SCALE GENOMIC DNA]</scope>
    <source>
        <strain evidence="3 4">DSM 19886</strain>
    </source>
</reference>
<gene>
    <name evidence="3" type="ORF">SAMN04488514_101679</name>
</gene>
<evidence type="ECO:0000313" key="4">
    <source>
        <dbReference type="Proteomes" id="UP000199440"/>
    </source>
</evidence>
<proteinExistence type="predicted"/>